<reference evidence="3" key="4">
    <citation type="submission" date="2018-06" db="EMBL/GenBank/DDBJ databases">
        <title>Serratia marcescens genome sequencing and assembly.</title>
        <authorList>
            <person name="Martins R.C.R."/>
            <person name="Perdigao-Neto L.V."/>
            <person name="Costa S.F."/>
            <person name="Levin A.S.S."/>
        </authorList>
    </citation>
    <scope>NUCLEOTIDE SEQUENCE</scope>
    <source>
        <strain evidence="3">1283</strain>
    </source>
</reference>
<name>A0A0G3SKP0_SERMA</name>
<dbReference type="AlphaFoldDB" id="A0A0G3SKP0"/>
<organism evidence="2 4">
    <name type="scientific">Serratia marcescens</name>
    <dbReference type="NCBI Taxonomy" id="615"/>
    <lineage>
        <taxon>Bacteria</taxon>
        <taxon>Pseudomonadati</taxon>
        <taxon>Pseudomonadota</taxon>
        <taxon>Gammaproteobacteria</taxon>
        <taxon>Enterobacterales</taxon>
        <taxon>Yersiniaceae</taxon>
        <taxon>Serratia</taxon>
    </lineage>
</organism>
<dbReference type="EMBL" id="QJQB01000144">
    <property type="protein sequence ID" value="PYA71654.1"/>
    <property type="molecule type" value="Genomic_DNA"/>
</dbReference>
<gene>
    <name evidence="2" type="ORF">AN695_0215400</name>
    <name evidence="1" type="ORF">DKC05_05930</name>
    <name evidence="3" type="ORF">DMW51_06430</name>
</gene>
<sequence>MEQLRAELSIVLGESISRLERVSEQPYAHMYSLYDRQGNAIPLMAKSFICQGIAQQEAYKLSMLARDGDIRLPTVYGVVCTQQTPYKEILLIERLRGVSAEAPTRSPDRWNMLMEQIVDGILAWHRIDSHGSVGSVDSTQENDWFCWYQQRVEVLWATVVNLTTPQLTMADRRLLYRTRETLTHFFVGFDDPCVLVHGNLSLRSMLKDPKSDQLLAMLNPGVVLWAPREYDLFRLCEAGMPSQLLFRYLQRAPVADAFLARRWLYVVWEAVGRLVHTGKLERRPFDYASQQLLPWLAG</sequence>
<accession>A0A0G3SKP0</accession>
<reference evidence="2" key="2">
    <citation type="journal article" date="2017" name="PLoS ONE">
        <title>Genomic and phenotypic characterisation of fluoroquinolone resistance mechanisms in Enterobacteriaceae in Durban, South Africa.</title>
        <authorList>
            <person name="Osei Sekyere J."/>
            <person name="Amoako D.G."/>
        </authorList>
    </citation>
    <scope>NUCLEOTIDE SEQUENCE</scope>
    <source>
        <strain evidence="2">945174350</strain>
    </source>
</reference>
<keyword evidence="6" id="KW-1185">Reference proteome</keyword>
<evidence type="ECO:0000313" key="5">
    <source>
        <dbReference type="Proteomes" id="UP000245399"/>
    </source>
</evidence>
<evidence type="ECO:0000313" key="2">
    <source>
        <dbReference type="EMBL" id="OCO84746.1"/>
    </source>
</evidence>
<dbReference type="Proteomes" id="UP000245399">
    <property type="component" value="Chromosome"/>
</dbReference>
<dbReference type="InterPro" id="IPR011009">
    <property type="entry name" value="Kinase-like_dom_sf"/>
</dbReference>
<dbReference type="Proteomes" id="UP000050489">
    <property type="component" value="Unassembled WGS sequence"/>
</dbReference>
<evidence type="ECO:0000313" key="4">
    <source>
        <dbReference type="Proteomes" id="UP000050489"/>
    </source>
</evidence>
<dbReference type="RefSeq" id="WP_038880806.1">
    <property type="nucleotide sequence ID" value="NZ_CABMHU010000073.1"/>
</dbReference>
<evidence type="ECO:0000313" key="3">
    <source>
        <dbReference type="EMBL" id="PYA71654.1"/>
    </source>
</evidence>
<evidence type="ECO:0000313" key="1">
    <source>
        <dbReference type="EMBL" id="AWL67232.1"/>
    </source>
</evidence>
<proteinExistence type="predicted"/>
<dbReference type="NCBIfam" id="NF007890">
    <property type="entry name" value="PRK10593.1"/>
    <property type="match status" value="1"/>
</dbReference>
<dbReference type="EMBL" id="LJEX02000094">
    <property type="protein sequence ID" value="OCO84746.1"/>
    <property type="molecule type" value="Genomic_DNA"/>
</dbReference>
<reference evidence="3" key="5">
    <citation type="submission" date="2018-06" db="EMBL/GenBank/DDBJ databases">
        <authorList>
            <person name="Martins R.C."/>
            <person name="Perdigao-Neto L.V."/>
            <person name="Costa S.F."/>
            <person name="Levin A.S.S."/>
        </authorList>
    </citation>
    <scope>NUCLEOTIDE SEQUENCE</scope>
    <source>
        <strain evidence="3">1283</strain>
    </source>
</reference>
<dbReference type="Proteomes" id="UP000247823">
    <property type="component" value="Unassembled WGS sequence"/>
</dbReference>
<dbReference type="Gene3D" id="3.90.1200.10">
    <property type="match status" value="1"/>
</dbReference>
<reference evidence="1 5" key="3">
    <citation type="submission" date="2018-05" db="EMBL/GenBank/DDBJ databases">
        <title>Klebsiella quasipneumonaiae provides a window into carbapenemase gene transfer, plasmid rearrangements and nosocomial acquisition from the hospital environment.</title>
        <authorList>
            <person name="Mathers A.J."/>
            <person name="Vegesana K."/>
            <person name="Stoesser N."/>
            <person name="Crook D."/>
            <person name="Vaughan A."/>
            <person name="Barry K."/>
            <person name="Parikh H."/>
            <person name="Sebra R."/>
            <person name="Kotay S."/>
            <person name="Walker A.S."/>
            <person name="Sheppard A.E."/>
        </authorList>
    </citation>
    <scope>NUCLEOTIDE SEQUENCE [LARGE SCALE GENOMIC DNA]</scope>
    <source>
        <strain evidence="1 5">CAV1761</strain>
    </source>
</reference>
<dbReference type="SUPFAM" id="SSF56112">
    <property type="entry name" value="Protein kinase-like (PK-like)"/>
    <property type="match status" value="1"/>
</dbReference>
<evidence type="ECO:0000313" key="6">
    <source>
        <dbReference type="Proteomes" id="UP000247823"/>
    </source>
</evidence>
<dbReference type="EMBL" id="CP029449">
    <property type="protein sequence ID" value="AWL67232.1"/>
    <property type="molecule type" value="Genomic_DNA"/>
</dbReference>
<reference evidence="4" key="1">
    <citation type="submission" date="2016-04" db="EMBL/GenBank/DDBJ databases">
        <authorList>
            <person name="Osei Sekyere J."/>
            <person name="Sivertsen A."/>
            <person name="Pedersen A.T."/>
            <person name="Sundsfjord A."/>
        </authorList>
    </citation>
    <scope>NUCLEOTIDE SEQUENCE [LARGE SCALE GENOMIC DNA]</scope>
    <source>
        <strain evidence="4">945174350</strain>
    </source>
</reference>
<protein>
    <submittedName>
        <fullName evidence="2">Uncharacterized protein</fullName>
    </submittedName>
</protein>